<dbReference type="PROSITE" id="PS51257">
    <property type="entry name" value="PROKAR_LIPOPROTEIN"/>
    <property type="match status" value="1"/>
</dbReference>
<feature type="signal peptide" evidence="1">
    <location>
        <begin position="1"/>
        <end position="21"/>
    </location>
</feature>
<accession>A0ABX7NFV7</accession>
<protein>
    <submittedName>
        <fullName evidence="2">MxcI</fullName>
    </submittedName>
</protein>
<gene>
    <name evidence="2" type="ORF">JY572_16585</name>
</gene>
<dbReference type="EMBL" id="CP071091">
    <property type="protein sequence ID" value="QSQ17553.1"/>
    <property type="molecule type" value="Genomic_DNA"/>
</dbReference>
<dbReference type="Proteomes" id="UP000663090">
    <property type="component" value="Chromosome"/>
</dbReference>
<keyword evidence="1" id="KW-0732">Signal</keyword>
<feature type="chain" id="PRO_5045973227" evidence="1">
    <location>
        <begin position="22"/>
        <end position="413"/>
    </location>
</feature>
<reference evidence="2 3" key="1">
    <citation type="submission" date="2021-02" db="EMBL/GenBank/DDBJ databases">
        <title>De Novo genome assembly of isolated myxobacteria.</title>
        <authorList>
            <person name="Stevens D.C."/>
        </authorList>
    </citation>
    <scope>NUCLEOTIDE SEQUENCE [LARGE SCALE GENOMIC DNA]</scope>
    <source>
        <strain evidence="2 3">SCHIC003</strain>
    </source>
</reference>
<evidence type="ECO:0000256" key="1">
    <source>
        <dbReference type="SAM" id="SignalP"/>
    </source>
</evidence>
<sequence length="413" mass="44584">MGRNVLSAGMRSAAWGLLAGAALVLSACGDEKTPDGDKGPGVGEEGPLFLVHSAVETNGSRTNYFSLVDSLEQAKTLDYSKSLELPGRPRLYTAKGVGFFAIGSGESPTITRYEVRDGAFVAGTSMSFQQLGVKRLGAQAILFVSPTKAYYKDDAQAQIIVWNPAEMRVVKAIPLPQEFIKQGYSTGLSQWVSREGEAFFAVGWSTTVFDAVLPGANLVRIDTVTDEVTWQADSRCRDLGKTARIGDTLYFFSGVINGLGYAVKGTENAGQQDCILRISPGQQRFDADYVGSVAPALGEKKVGTVIAVTDDGMAWLQVADTTITPTAPGTTYREWYYKGWSWWRVPLATLRDPVRMQGEPGAYSAFTITSGSNFFISQSASDYSLSTLMELSTDTPKPGISFPGFVLDVARIR</sequence>
<keyword evidence="3" id="KW-1185">Reference proteome</keyword>
<proteinExistence type="predicted"/>
<name>A0ABX7NFV7_9BACT</name>
<evidence type="ECO:0000313" key="2">
    <source>
        <dbReference type="EMBL" id="QSQ17553.1"/>
    </source>
</evidence>
<evidence type="ECO:0000313" key="3">
    <source>
        <dbReference type="Proteomes" id="UP000663090"/>
    </source>
</evidence>
<organism evidence="2 3">
    <name type="scientific">Myxococcus landrumensis</name>
    <dbReference type="NCBI Taxonomy" id="2813577"/>
    <lineage>
        <taxon>Bacteria</taxon>
        <taxon>Pseudomonadati</taxon>
        <taxon>Myxococcota</taxon>
        <taxon>Myxococcia</taxon>
        <taxon>Myxococcales</taxon>
        <taxon>Cystobacterineae</taxon>
        <taxon>Myxococcaceae</taxon>
        <taxon>Myxococcus</taxon>
    </lineage>
</organism>